<evidence type="ECO:0000313" key="1">
    <source>
        <dbReference type="EMBL" id="KAF5193473.1"/>
    </source>
</evidence>
<gene>
    <name evidence="1" type="ORF">FRX31_016940</name>
</gene>
<dbReference type="AlphaFoldDB" id="A0A7J6W993"/>
<keyword evidence="2" id="KW-1185">Reference proteome</keyword>
<dbReference type="EMBL" id="JABWDY010020003">
    <property type="protein sequence ID" value="KAF5193473.1"/>
    <property type="molecule type" value="Genomic_DNA"/>
</dbReference>
<proteinExistence type="predicted"/>
<reference evidence="1 2" key="1">
    <citation type="submission" date="2020-06" db="EMBL/GenBank/DDBJ databases">
        <title>Transcriptomic and genomic resources for Thalictrum thalictroides and T. hernandezii: Facilitating candidate gene discovery in an emerging model plant lineage.</title>
        <authorList>
            <person name="Arias T."/>
            <person name="Riano-Pachon D.M."/>
            <person name="Di Stilio V.S."/>
        </authorList>
    </citation>
    <scope>NUCLEOTIDE SEQUENCE [LARGE SCALE GENOMIC DNA]</scope>
    <source>
        <strain evidence="2">cv. WT478/WT964</strain>
        <tissue evidence="1">Leaves</tissue>
    </source>
</reference>
<protein>
    <submittedName>
        <fullName evidence="1">Uncharacterized protein</fullName>
    </submittedName>
</protein>
<evidence type="ECO:0000313" key="2">
    <source>
        <dbReference type="Proteomes" id="UP000554482"/>
    </source>
</evidence>
<organism evidence="1 2">
    <name type="scientific">Thalictrum thalictroides</name>
    <name type="common">Rue-anemone</name>
    <name type="synonym">Anemone thalictroides</name>
    <dbReference type="NCBI Taxonomy" id="46969"/>
    <lineage>
        <taxon>Eukaryota</taxon>
        <taxon>Viridiplantae</taxon>
        <taxon>Streptophyta</taxon>
        <taxon>Embryophyta</taxon>
        <taxon>Tracheophyta</taxon>
        <taxon>Spermatophyta</taxon>
        <taxon>Magnoliopsida</taxon>
        <taxon>Ranunculales</taxon>
        <taxon>Ranunculaceae</taxon>
        <taxon>Thalictroideae</taxon>
        <taxon>Thalictrum</taxon>
    </lineage>
</organism>
<dbReference type="Proteomes" id="UP000554482">
    <property type="component" value="Unassembled WGS sequence"/>
</dbReference>
<sequence>MGLATPQKFCAKNPHGVKGVLYYLTSSSCEQAHEEDNMLPKKITEMGRPKRAVRSARDRWFRQKKFNPVLSRLFAAVRRTLCDRHYDQFESFRYGLVEVCNMVAVADPSIEEKFAEFFPGEGRVTQRIWLSFKGWLKTDLGVPFSEVCLPWCQDVKKMMLECDECRGGEPILIESDDDDAGSSDSGGS</sequence>
<name>A0A7J6W993_THATH</name>
<accession>A0A7J6W993</accession>
<comment type="caution">
    <text evidence="1">The sequence shown here is derived from an EMBL/GenBank/DDBJ whole genome shotgun (WGS) entry which is preliminary data.</text>
</comment>